<accession>A0A1N7QHZ8</accession>
<proteinExistence type="predicted"/>
<dbReference type="AlphaFoldDB" id="A0A1N7QHZ8"/>
<organism evidence="1 2">
    <name type="scientific">Filimonas lacunae</name>
    <dbReference type="NCBI Taxonomy" id="477680"/>
    <lineage>
        <taxon>Bacteria</taxon>
        <taxon>Pseudomonadati</taxon>
        <taxon>Bacteroidota</taxon>
        <taxon>Chitinophagia</taxon>
        <taxon>Chitinophagales</taxon>
        <taxon>Chitinophagaceae</taxon>
        <taxon>Filimonas</taxon>
    </lineage>
</organism>
<reference evidence="2" key="1">
    <citation type="submission" date="2017-01" db="EMBL/GenBank/DDBJ databases">
        <authorList>
            <person name="Varghese N."/>
            <person name="Submissions S."/>
        </authorList>
    </citation>
    <scope>NUCLEOTIDE SEQUENCE [LARGE SCALE GENOMIC DNA]</scope>
    <source>
        <strain evidence="2">DSM 21054</strain>
    </source>
</reference>
<dbReference type="EMBL" id="FTOR01000005">
    <property type="protein sequence ID" value="SIT22493.1"/>
    <property type="molecule type" value="Genomic_DNA"/>
</dbReference>
<protein>
    <submittedName>
        <fullName evidence="1">Uncharacterized protein</fullName>
    </submittedName>
</protein>
<dbReference type="STRING" id="477680.SAMN05421788_105313"/>
<dbReference type="RefSeq" id="WP_084206317.1">
    <property type="nucleotide sequence ID" value="NZ_FTOR01000005.1"/>
</dbReference>
<dbReference type="Gene3D" id="3.10.450.50">
    <property type="match status" value="1"/>
</dbReference>
<sequence>MQSTLRFKTALLFPAAIFMMLLLLIRCSPSADSPSEAARLFFTAFQEKNYAKAKKYATRQSAEMLTLLGNLGEKLTTSSKEAANFTTKTLKESESTATVQVVLPDNRKATIMQLEKENGKWKVAFDKSLD</sequence>
<keyword evidence="2" id="KW-1185">Reference proteome</keyword>
<evidence type="ECO:0000313" key="1">
    <source>
        <dbReference type="EMBL" id="SIT22493.1"/>
    </source>
</evidence>
<gene>
    <name evidence="1" type="ORF">SAMN05421788_105313</name>
</gene>
<evidence type="ECO:0000313" key="2">
    <source>
        <dbReference type="Proteomes" id="UP000186917"/>
    </source>
</evidence>
<name>A0A1N7QHZ8_9BACT</name>
<dbReference type="Proteomes" id="UP000186917">
    <property type="component" value="Unassembled WGS sequence"/>
</dbReference>
<dbReference type="OrthoDB" id="669756at2"/>